<gene>
    <name evidence="15" type="ORF">LY89DRAFT_734359</name>
</gene>
<dbReference type="InterPro" id="IPR037123">
    <property type="entry name" value="PRibGlycinamide_synth_C_sf"/>
</dbReference>
<protein>
    <recommendedName>
        <fullName evidence="2">phosphoribosylamine--glycine ligase</fullName>
        <ecNumber evidence="2">6.3.4.13</ecNumber>
    </recommendedName>
    <alternativeName>
        <fullName evidence="10">Glycinamide ribonucleotide synthetase</fullName>
    </alternativeName>
    <alternativeName>
        <fullName evidence="11">Phosphoribosylglycinamide synthetase</fullName>
    </alternativeName>
</protein>
<dbReference type="SUPFAM" id="SSF56059">
    <property type="entry name" value="Glutathione synthetase ATP-binding domain-like"/>
    <property type="match status" value="1"/>
</dbReference>
<keyword evidence="7 13" id="KW-0067">ATP-binding</keyword>
<dbReference type="SUPFAM" id="SSF51246">
    <property type="entry name" value="Rudiment single hybrid motif"/>
    <property type="match status" value="1"/>
</dbReference>
<keyword evidence="5 13" id="KW-0547">Nucleotide-binding</keyword>
<keyword evidence="6" id="KW-0658">Purine biosynthesis</keyword>
<dbReference type="GO" id="GO:0004641">
    <property type="term" value="F:phosphoribosylformylglycinamidine cyclo-ligase activity"/>
    <property type="evidence" value="ECO:0007669"/>
    <property type="project" value="UniProtKB-EC"/>
</dbReference>
<dbReference type="InterPro" id="IPR020560">
    <property type="entry name" value="PRibGlycinamide_synth_C-dom"/>
</dbReference>
<keyword evidence="3 15" id="KW-0436">Ligase</keyword>
<evidence type="ECO:0000256" key="1">
    <source>
        <dbReference type="ARBA" id="ARBA00005174"/>
    </source>
</evidence>
<dbReference type="GO" id="GO:0006189">
    <property type="term" value="P:'de novo' IMP biosynthetic process"/>
    <property type="evidence" value="ECO:0007669"/>
    <property type="project" value="UniProtKB-UniPathway"/>
</dbReference>
<dbReference type="KEGG" id="psco:LY89DRAFT_734359"/>
<dbReference type="EC" id="6.3.4.13" evidence="2"/>
<evidence type="ECO:0000256" key="13">
    <source>
        <dbReference type="PROSITE-ProRule" id="PRU00409"/>
    </source>
</evidence>
<sequence>MKDENLSILLFGSGGREHAVAWKLSQSTRVDKIYVLPGNGGTETLRKTENVSHVDIKDHAALINFIENSKVDFVVPCAEGPLVDGITVVLVAAGIKCFGPSKKVAELEGSKAFFHAFTKKYQIQTAQAHVFNKCQEALDFLDTIDYRVVVKASGLTSSKGVIVCTDKASAKNAVKKTMLDEVWNSSGEIIIIEEYLTGEEFTVTAVSDGEHFRVLSSVRDYKTLYRDDQGPNTGGIGSHAPYQVTVEALAEIEETILKKTIAGMGEDVGFLNVGIILSFTGPKVIDYDVRLGDPETQAILPLLKTDLAEILLAGVQNSLGNVEIVISQEFCVSVVLCGEGYPGKGSVGKLITIADGIAESTIFHGGTVRQNGKFYTTKGRVMQVTAIGPTLKDAANDSYSSIKHIKFDGMRFRDDIGAVVK</sequence>
<dbReference type="Pfam" id="PF01071">
    <property type="entry name" value="GARS_A"/>
    <property type="match status" value="1"/>
</dbReference>
<dbReference type="Pfam" id="PF02843">
    <property type="entry name" value="GARS_C"/>
    <property type="match status" value="1"/>
</dbReference>
<evidence type="ECO:0000256" key="12">
    <source>
        <dbReference type="ARBA" id="ARBA00049057"/>
    </source>
</evidence>
<dbReference type="FunFam" id="3.40.50.20:FF:000006">
    <property type="entry name" value="Phosphoribosylamine--glycine ligase, chloroplastic"/>
    <property type="match status" value="1"/>
</dbReference>
<dbReference type="InterPro" id="IPR011761">
    <property type="entry name" value="ATP-grasp"/>
</dbReference>
<dbReference type="InterPro" id="IPR020559">
    <property type="entry name" value="PRibGlycinamide_synth_CS"/>
</dbReference>
<dbReference type="SMART" id="SM01210">
    <property type="entry name" value="GARS_C"/>
    <property type="match status" value="1"/>
</dbReference>
<dbReference type="SUPFAM" id="SSF52440">
    <property type="entry name" value="PreATP-grasp domain"/>
    <property type="match status" value="1"/>
</dbReference>
<accession>A0A194X806</accession>
<dbReference type="Gene3D" id="3.30.1490.20">
    <property type="entry name" value="ATP-grasp fold, A domain"/>
    <property type="match status" value="1"/>
</dbReference>
<dbReference type="GO" id="GO:0005524">
    <property type="term" value="F:ATP binding"/>
    <property type="evidence" value="ECO:0007669"/>
    <property type="project" value="UniProtKB-UniRule"/>
</dbReference>
<dbReference type="GO" id="GO:0046872">
    <property type="term" value="F:metal ion binding"/>
    <property type="evidence" value="ECO:0007669"/>
    <property type="project" value="UniProtKB-KW"/>
</dbReference>
<dbReference type="GO" id="GO:0004637">
    <property type="term" value="F:phosphoribosylamine-glycine ligase activity"/>
    <property type="evidence" value="ECO:0007669"/>
    <property type="project" value="UniProtKB-EC"/>
</dbReference>
<evidence type="ECO:0000256" key="7">
    <source>
        <dbReference type="ARBA" id="ARBA00022840"/>
    </source>
</evidence>
<evidence type="ECO:0000256" key="10">
    <source>
        <dbReference type="ARBA" id="ARBA00042242"/>
    </source>
</evidence>
<proteinExistence type="inferred from homology"/>
<comment type="similarity">
    <text evidence="9">Belongs to the GARS family.</text>
</comment>
<dbReference type="PANTHER" id="PTHR43472">
    <property type="entry name" value="PHOSPHORIBOSYLAMINE--GLYCINE LIGASE"/>
    <property type="match status" value="1"/>
</dbReference>
<dbReference type="InterPro" id="IPR013815">
    <property type="entry name" value="ATP_grasp_subdomain_1"/>
</dbReference>
<keyword evidence="16" id="KW-1185">Reference proteome</keyword>
<dbReference type="InterPro" id="IPR011054">
    <property type="entry name" value="Rudment_hybrid_motif"/>
</dbReference>
<dbReference type="HAMAP" id="MF_00138">
    <property type="entry name" value="GARS"/>
    <property type="match status" value="1"/>
</dbReference>
<keyword evidence="4" id="KW-0479">Metal-binding</keyword>
<evidence type="ECO:0000256" key="3">
    <source>
        <dbReference type="ARBA" id="ARBA00022598"/>
    </source>
</evidence>
<dbReference type="EMBL" id="KQ947416">
    <property type="protein sequence ID" value="KUJ16249.1"/>
    <property type="molecule type" value="Genomic_DNA"/>
</dbReference>
<dbReference type="Gene3D" id="3.40.50.20">
    <property type="match status" value="1"/>
</dbReference>
<dbReference type="Pfam" id="PF02844">
    <property type="entry name" value="GARS_N"/>
    <property type="match status" value="1"/>
</dbReference>
<dbReference type="RefSeq" id="XP_018070604.1">
    <property type="nucleotide sequence ID" value="XM_018219903.1"/>
</dbReference>
<organism evidence="15 16">
    <name type="scientific">Mollisia scopiformis</name>
    <name type="common">Conifer needle endophyte fungus</name>
    <name type="synonym">Phialocephala scopiformis</name>
    <dbReference type="NCBI Taxonomy" id="149040"/>
    <lineage>
        <taxon>Eukaryota</taxon>
        <taxon>Fungi</taxon>
        <taxon>Dikarya</taxon>
        <taxon>Ascomycota</taxon>
        <taxon>Pezizomycotina</taxon>
        <taxon>Leotiomycetes</taxon>
        <taxon>Helotiales</taxon>
        <taxon>Mollisiaceae</taxon>
        <taxon>Mollisia</taxon>
    </lineage>
</organism>
<evidence type="ECO:0000256" key="4">
    <source>
        <dbReference type="ARBA" id="ARBA00022723"/>
    </source>
</evidence>
<dbReference type="PROSITE" id="PS50975">
    <property type="entry name" value="ATP_GRASP"/>
    <property type="match status" value="1"/>
</dbReference>
<comment type="pathway">
    <text evidence="1">Purine metabolism; IMP biosynthesis via de novo pathway; N(1)-(5-phospho-D-ribosyl)glycinamide from 5-phospho-alpha-D-ribose 1-diphosphate: step 2/2.</text>
</comment>
<evidence type="ECO:0000256" key="6">
    <source>
        <dbReference type="ARBA" id="ARBA00022755"/>
    </source>
</evidence>
<evidence type="ECO:0000256" key="9">
    <source>
        <dbReference type="ARBA" id="ARBA00038345"/>
    </source>
</evidence>
<dbReference type="InParanoid" id="A0A194X806"/>
<dbReference type="InterPro" id="IPR020561">
    <property type="entry name" value="PRibGlycinamid_synth_ATP-grasp"/>
</dbReference>
<evidence type="ECO:0000259" key="14">
    <source>
        <dbReference type="PROSITE" id="PS50975"/>
    </source>
</evidence>
<dbReference type="Gene3D" id="3.90.600.10">
    <property type="entry name" value="Phosphoribosylglycinamide synthetase, C-terminal domain"/>
    <property type="match status" value="1"/>
</dbReference>
<evidence type="ECO:0000313" key="16">
    <source>
        <dbReference type="Proteomes" id="UP000070700"/>
    </source>
</evidence>
<feature type="domain" description="ATP-grasp" evidence="14">
    <location>
        <begin position="115"/>
        <end position="316"/>
    </location>
</feature>
<dbReference type="NCBIfam" id="TIGR00877">
    <property type="entry name" value="purD"/>
    <property type="match status" value="1"/>
</dbReference>
<keyword evidence="8" id="KW-0464">Manganese</keyword>
<dbReference type="InterPro" id="IPR020562">
    <property type="entry name" value="PRibGlycinamide_synth_N"/>
</dbReference>
<evidence type="ECO:0000256" key="5">
    <source>
        <dbReference type="ARBA" id="ARBA00022741"/>
    </source>
</evidence>
<dbReference type="Gene3D" id="3.30.470.20">
    <property type="entry name" value="ATP-grasp fold, B domain"/>
    <property type="match status" value="1"/>
</dbReference>
<evidence type="ECO:0000256" key="2">
    <source>
        <dbReference type="ARBA" id="ARBA00013255"/>
    </source>
</evidence>
<evidence type="ECO:0000256" key="8">
    <source>
        <dbReference type="ARBA" id="ARBA00023211"/>
    </source>
</evidence>
<dbReference type="Proteomes" id="UP000070700">
    <property type="component" value="Unassembled WGS sequence"/>
</dbReference>
<dbReference type="AlphaFoldDB" id="A0A194X806"/>
<dbReference type="UniPathway" id="UPA00074">
    <property type="reaction ID" value="UER00125"/>
</dbReference>
<evidence type="ECO:0000256" key="11">
    <source>
        <dbReference type="ARBA" id="ARBA00042864"/>
    </source>
</evidence>
<dbReference type="OrthoDB" id="5373508at2759"/>
<evidence type="ECO:0000313" key="15">
    <source>
        <dbReference type="EMBL" id="KUJ16249.1"/>
    </source>
</evidence>
<dbReference type="PANTHER" id="PTHR43472:SF1">
    <property type="entry name" value="PHOSPHORIBOSYLAMINE--GLYCINE LIGASE, CHLOROPLASTIC"/>
    <property type="match status" value="1"/>
</dbReference>
<dbReference type="PROSITE" id="PS00184">
    <property type="entry name" value="GARS"/>
    <property type="match status" value="1"/>
</dbReference>
<comment type="catalytic activity">
    <reaction evidence="12">
        <text>2-formamido-N(1)-(5-O-phospho-beta-D-ribosyl)acetamidine + ATP = 5-amino-1-(5-phospho-beta-D-ribosyl)imidazole + ADP + phosphate + H(+)</text>
        <dbReference type="Rhea" id="RHEA:23032"/>
        <dbReference type="ChEBI" id="CHEBI:15378"/>
        <dbReference type="ChEBI" id="CHEBI:30616"/>
        <dbReference type="ChEBI" id="CHEBI:43474"/>
        <dbReference type="ChEBI" id="CHEBI:137981"/>
        <dbReference type="ChEBI" id="CHEBI:147287"/>
        <dbReference type="ChEBI" id="CHEBI:456216"/>
        <dbReference type="EC" id="6.3.3.1"/>
    </reaction>
</comment>
<dbReference type="InterPro" id="IPR016185">
    <property type="entry name" value="PreATP-grasp_dom_sf"/>
</dbReference>
<dbReference type="GO" id="GO:0009113">
    <property type="term" value="P:purine nucleobase biosynthetic process"/>
    <property type="evidence" value="ECO:0007669"/>
    <property type="project" value="InterPro"/>
</dbReference>
<reference evidence="15 16" key="1">
    <citation type="submission" date="2015-10" db="EMBL/GenBank/DDBJ databases">
        <title>Full genome of DAOMC 229536 Phialocephala scopiformis, a fungal endophyte of spruce producing the potent anti-insectan compound rugulosin.</title>
        <authorList>
            <consortium name="DOE Joint Genome Institute"/>
            <person name="Walker A.K."/>
            <person name="Frasz S.L."/>
            <person name="Seifert K.A."/>
            <person name="Miller J.D."/>
            <person name="Mondo S.J."/>
            <person name="Labutti K."/>
            <person name="Lipzen A."/>
            <person name="Dockter R."/>
            <person name="Kennedy M."/>
            <person name="Grigoriev I.V."/>
            <person name="Spatafora J.W."/>
        </authorList>
    </citation>
    <scope>NUCLEOTIDE SEQUENCE [LARGE SCALE GENOMIC DNA]</scope>
    <source>
        <strain evidence="15 16">CBS 120377</strain>
    </source>
</reference>
<dbReference type="InterPro" id="IPR000115">
    <property type="entry name" value="PRibGlycinamide_synth"/>
</dbReference>
<name>A0A194X806_MOLSC</name>
<dbReference type="GeneID" id="28829629"/>
<dbReference type="SMART" id="SM01209">
    <property type="entry name" value="GARS_A"/>
    <property type="match status" value="1"/>
</dbReference>
<dbReference type="STRING" id="149040.A0A194X806"/>